<dbReference type="Pfam" id="PF01636">
    <property type="entry name" value="APH"/>
    <property type="match status" value="1"/>
</dbReference>
<dbReference type="InterPro" id="IPR002575">
    <property type="entry name" value="Aminoglycoside_PTrfase"/>
</dbReference>
<dbReference type="SUPFAM" id="SSF47413">
    <property type="entry name" value="lambda repressor-like DNA-binding domains"/>
    <property type="match status" value="1"/>
</dbReference>
<name>A0ABW0U1N6_9BACL</name>
<dbReference type="Gene3D" id="3.90.1200.10">
    <property type="match status" value="1"/>
</dbReference>
<dbReference type="InterPro" id="IPR001387">
    <property type="entry name" value="Cro/C1-type_HTH"/>
</dbReference>
<reference evidence="4" key="1">
    <citation type="journal article" date="2019" name="Int. J. Syst. Evol. Microbiol.">
        <title>The Global Catalogue of Microorganisms (GCM) 10K type strain sequencing project: providing services to taxonomists for standard genome sequencing and annotation.</title>
        <authorList>
            <consortium name="The Broad Institute Genomics Platform"/>
            <consortium name="The Broad Institute Genome Sequencing Center for Infectious Disease"/>
            <person name="Wu L."/>
            <person name="Ma J."/>
        </authorList>
    </citation>
    <scope>NUCLEOTIDE SEQUENCE [LARGE SCALE GENOMIC DNA]</scope>
    <source>
        <strain evidence="4">KACC 11299</strain>
    </source>
</reference>
<keyword evidence="4" id="KW-1185">Reference proteome</keyword>
<proteinExistence type="predicted"/>
<dbReference type="PANTHER" id="PTHR46558:SF13">
    <property type="entry name" value="HTH-TYPE TRANSCRIPTIONAL REGULATOR IMMR"/>
    <property type="match status" value="1"/>
</dbReference>
<dbReference type="SUPFAM" id="SSF56112">
    <property type="entry name" value="Protein kinase-like (PK-like)"/>
    <property type="match status" value="1"/>
</dbReference>
<dbReference type="Gene3D" id="3.30.200.150">
    <property type="match status" value="1"/>
</dbReference>
<comment type="caution">
    <text evidence="3">The sequence shown here is derived from an EMBL/GenBank/DDBJ whole genome shotgun (WGS) entry which is preliminary data.</text>
</comment>
<evidence type="ECO:0000256" key="1">
    <source>
        <dbReference type="ARBA" id="ARBA00023125"/>
    </source>
</evidence>
<evidence type="ECO:0000259" key="2">
    <source>
        <dbReference type="PROSITE" id="PS50943"/>
    </source>
</evidence>
<evidence type="ECO:0000313" key="4">
    <source>
        <dbReference type="Proteomes" id="UP001596071"/>
    </source>
</evidence>
<dbReference type="CDD" id="cd00093">
    <property type="entry name" value="HTH_XRE"/>
    <property type="match status" value="1"/>
</dbReference>
<dbReference type="Pfam" id="PF01381">
    <property type="entry name" value="HTH_3"/>
    <property type="match status" value="1"/>
</dbReference>
<dbReference type="RefSeq" id="WP_381445522.1">
    <property type="nucleotide sequence ID" value="NZ_JBHSNP010000027.1"/>
</dbReference>
<organism evidence="3 4">
    <name type="scientific">Sporosarcina koreensis</name>
    <dbReference type="NCBI Taxonomy" id="334735"/>
    <lineage>
        <taxon>Bacteria</taxon>
        <taxon>Bacillati</taxon>
        <taxon>Bacillota</taxon>
        <taxon>Bacilli</taxon>
        <taxon>Bacillales</taxon>
        <taxon>Caryophanaceae</taxon>
        <taxon>Sporosarcina</taxon>
    </lineage>
</organism>
<protein>
    <submittedName>
        <fullName evidence="3">Helix-turn-helix domain-containing protein</fullName>
    </submittedName>
</protein>
<dbReference type="PANTHER" id="PTHR46558">
    <property type="entry name" value="TRACRIPTIONAL REGULATORY PROTEIN-RELATED-RELATED"/>
    <property type="match status" value="1"/>
</dbReference>
<dbReference type="SMART" id="SM00530">
    <property type="entry name" value="HTH_XRE"/>
    <property type="match status" value="1"/>
</dbReference>
<accession>A0ABW0U1N6</accession>
<dbReference type="InterPro" id="IPR010982">
    <property type="entry name" value="Lambda_DNA-bd_dom_sf"/>
</dbReference>
<gene>
    <name evidence="3" type="ORF">ACFPTP_12820</name>
</gene>
<dbReference type="EMBL" id="JBHSNP010000027">
    <property type="protein sequence ID" value="MFC5604104.1"/>
    <property type="molecule type" value="Genomic_DNA"/>
</dbReference>
<dbReference type="Proteomes" id="UP001596071">
    <property type="component" value="Unassembled WGS sequence"/>
</dbReference>
<evidence type="ECO:0000313" key="3">
    <source>
        <dbReference type="EMBL" id="MFC5604104.1"/>
    </source>
</evidence>
<dbReference type="Gene3D" id="1.10.260.40">
    <property type="entry name" value="lambda repressor-like DNA-binding domains"/>
    <property type="match status" value="1"/>
</dbReference>
<keyword evidence="1" id="KW-0238">DNA-binding</keyword>
<dbReference type="InterPro" id="IPR011009">
    <property type="entry name" value="Kinase-like_dom_sf"/>
</dbReference>
<dbReference type="PROSITE" id="PS50943">
    <property type="entry name" value="HTH_CROC1"/>
    <property type="match status" value="1"/>
</dbReference>
<sequence>MNLGEKLKLRRKKSGLTQEQVATEMNITRQTLSNWEVDKNYPDIDSIISLSKIYNLSLDELLLGKIHFKGESVMSKKLSVEEIKTLIKTHYPDASNVKELTGGLASQTYLFEQDNDRFIFQAGNLKGFQKEKFIDNELKTILPVRHVMEIHQTDDKVVYSIAEFIEGDKLFDLNSQQLLDIVPAVLQTFETLESIEIDKEGYGYFDSTGNASYPTWIDFIKAAYNNDIYNWSSLEEKGLDSDVVKNAIQELKSHISCITSTKKHLVHGDVGSYNLLAKDDQITGIIDWSLALYGDHLYDKANLLFWNEDKLQPLIKEVKKKYITSDETKEVIYCYMLRIGLEEIYNTVILNEAGYDIEWVANRLNEISKGFL</sequence>
<feature type="domain" description="HTH cro/C1-type" evidence="2">
    <location>
        <begin position="7"/>
        <end position="61"/>
    </location>
</feature>